<dbReference type="Proteomes" id="UP000238362">
    <property type="component" value="Unassembled WGS sequence"/>
</dbReference>
<feature type="transmembrane region" description="Helical" evidence="1">
    <location>
        <begin position="187"/>
        <end position="206"/>
    </location>
</feature>
<feature type="transmembrane region" description="Helical" evidence="1">
    <location>
        <begin position="213"/>
        <end position="233"/>
    </location>
</feature>
<feature type="transmembrane region" description="Helical" evidence="1">
    <location>
        <begin position="31"/>
        <end position="49"/>
    </location>
</feature>
<organism evidence="2 3">
    <name type="scientific">Prauserella shujinwangii</name>
    <dbReference type="NCBI Taxonomy" id="1453103"/>
    <lineage>
        <taxon>Bacteria</taxon>
        <taxon>Bacillati</taxon>
        <taxon>Actinomycetota</taxon>
        <taxon>Actinomycetes</taxon>
        <taxon>Pseudonocardiales</taxon>
        <taxon>Pseudonocardiaceae</taxon>
        <taxon>Prauserella</taxon>
    </lineage>
</organism>
<feature type="transmembrane region" description="Helical" evidence="1">
    <location>
        <begin position="136"/>
        <end position="155"/>
    </location>
</feature>
<comment type="caution">
    <text evidence="2">The sequence shown here is derived from an EMBL/GenBank/DDBJ whole genome shotgun (WGS) entry which is preliminary data.</text>
</comment>
<feature type="transmembrane region" description="Helical" evidence="1">
    <location>
        <begin position="70"/>
        <end position="96"/>
    </location>
</feature>
<evidence type="ECO:0000313" key="3">
    <source>
        <dbReference type="Proteomes" id="UP000238362"/>
    </source>
</evidence>
<evidence type="ECO:0000313" key="2">
    <source>
        <dbReference type="EMBL" id="PRX50386.1"/>
    </source>
</evidence>
<keyword evidence="1" id="KW-1133">Transmembrane helix</keyword>
<name>A0A2T0M1A5_9PSEU</name>
<dbReference type="EMBL" id="PVNH01000002">
    <property type="protein sequence ID" value="PRX50386.1"/>
    <property type="molecule type" value="Genomic_DNA"/>
</dbReference>
<feature type="transmembrane region" description="Helical" evidence="1">
    <location>
        <begin position="108"/>
        <end position="129"/>
    </location>
</feature>
<sequence>MPLLLLLHGFAAFDNLTPGVADWNNAVASLHIGVLLSGPLVAGIGAFTATRERRRKLEYLRVLSARHPAAGPAAELTAVVLWALVGYAIVTAAVLVTTASNSGWGSPHLLWLATGAGGLALHAVLGYLVGRLWPRVWVAPAIAVLTYLLATAIQGQPNAGYYFLSTVTTRPADAFHTLNSALFAGQLAWYVGLAASLVLLWAAGLTARGRGHLLAASGLAVAVTATGASSVYGSETRALIDKRTPVEYRCTPAQPTVCVHPVFRPGLPELAAAFARLDRRTRGTPLEFDRVEQRPYRLLSRFPSEARVFAVDDLGAGYVTRALTSYVSHQLDSRSPRCQSPPPGGDNEQAAKRDWLTSVQLNQVVVSWLTETRTGALGIPAVARSADWFGTLSESEKRTWLAEHFQRFATCQLDPADFRGRTA</sequence>
<dbReference type="AlphaFoldDB" id="A0A2T0M1A5"/>
<protein>
    <submittedName>
        <fullName evidence="2">Uncharacterized protein</fullName>
    </submittedName>
</protein>
<keyword evidence="1" id="KW-0472">Membrane</keyword>
<keyword evidence="3" id="KW-1185">Reference proteome</keyword>
<gene>
    <name evidence="2" type="ORF">B0I33_102507</name>
</gene>
<reference evidence="2 3" key="1">
    <citation type="submission" date="2018-03" db="EMBL/GenBank/DDBJ databases">
        <title>Genomic Encyclopedia of Type Strains, Phase III (KMG-III): the genomes of soil and plant-associated and newly described type strains.</title>
        <authorList>
            <person name="Whitman W."/>
        </authorList>
    </citation>
    <scope>NUCLEOTIDE SEQUENCE [LARGE SCALE GENOMIC DNA]</scope>
    <source>
        <strain evidence="2 3">CGMCC 4.7125</strain>
    </source>
</reference>
<proteinExistence type="predicted"/>
<evidence type="ECO:0000256" key="1">
    <source>
        <dbReference type="SAM" id="Phobius"/>
    </source>
</evidence>
<keyword evidence="1" id="KW-0812">Transmembrane</keyword>
<accession>A0A2T0M1A5</accession>